<keyword evidence="1" id="KW-0808">Transferase</keyword>
<keyword evidence="4" id="KW-1185">Reference proteome</keyword>
<sequence>MRNILNNETQNSLLTKRGYIQQQILCESEIQYLLDQVRKVCPETDFQPHSDASSHPYIFSSYAAVDSEYLREFGSRIVQEVLFPHVEKLFDGYRIMSCGLFIKAPKGGWIDIHYHHQINIDEEKYWLMDIWCPLTDTDVSNGTFHAVPKSHKIFPKIVHHTCSYDPFFKDYTQVIRDKYSIPLPSKAGEAVIFEDSMLHWSPNNMTDYPRYAIHCMCIPKEVTPVHVHFDPKAPQQFELYEATDKFLTETVFGKPIQRPSDLKLLAIIPNNNHAYTLEEFEERMQNPDKIRRELYPDIPDISEGEFLELLAKEKEISHKMYSPNETLNLSAMNPEMRVSLNDTQQKVITLGIAKVPSVLTRIASTCMDILGMKARSTAKVLSNPQTSSVIRKAGTPINRHKVADVTNYYNEWTQSYIEGFGEVFQGSRPESTDELLDYIIGSAQLEDGMTVLDAGCGVCGPAIGFAERRNLRIEAVTLSEVQVAEGKQRIQDRGLQNHINVRKGDFHQLAKIYPPAYFDRVLFLESLCHAEDYREVLRQAKKVLKPGGCIYIKDFYASDYRSSPHLLEVQAEDLRELNRIYCLIMPDLTSMVDLISELGFGIIYLREPQYTYSPAAWENFMRHTNVFWLPKLDNPERAVIRPIEIFAYNYH</sequence>
<reference evidence="3 4" key="1">
    <citation type="submission" date="2020-03" db="EMBL/GenBank/DDBJ databases">
        <title>Draft Genome Sequence of 2-Methylisoborneol Producing Pseudanabaena yagii Strain GIHE-NHR1 Isolated from North Han River in South Korea.</title>
        <authorList>
            <person name="Jeong J."/>
        </authorList>
    </citation>
    <scope>NUCLEOTIDE SEQUENCE [LARGE SCALE GENOMIC DNA]</scope>
    <source>
        <strain evidence="3 4">GIHE-NHR1</strain>
    </source>
</reference>
<dbReference type="InterPro" id="IPR050447">
    <property type="entry name" value="Erg6_SMT_methyltransf"/>
</dbReference>
<dbReference type="Pfam" id="PF05721">
    <property type="entry name" value="PhyH"/>
    <property type="match status" value="1"/>
</dbReference>
<dbReference type="CDD" id="cd02440">
    <property type="entry name" value="AdoMet_MTases"/>
    <property type="match status" value="1"/>
</dbReference>
<dbReference type="InterPro" id="IPR013216">
    <property type="entry name" value="Methyltransf_11"/>
</dbReference>
<evidence type="ECO:0000259" key="2">
    <source>
        <dbReference type="Pfam" id="PF08241"/>
    </source>
</evidence>
<dbReference type="SUPFAM" id="SSF51197">
    <property type="entry name" value="Clavaminate synthase-like"/>
    <property type="match status" value="1"/>
</dbReference>
<dbReference type="GO" id="GO:0032259">
    <property type="term" value="P:methylation"/>
    <property type="evidence" value="ECO:0007669"/>
    <property type="project" value="UniProtKB-KW"/>
</dbReference>
<accession>A0ABX1LTG8</accession>
<feature type="domain" description="Methyltransferase type 11" evidence="2">
    <location>
        <begin position="452"/>
        <end position="552"/>
    </location>
</feature>
<dbReference type="SUPFAM" id="SSF53335">
    <property type="entry name" value="S-adenosyl-L-methionine-dependent methyltransferases"/>
    <property type="match status" value="1"/>
</dbReference>
<dbReference type="Pfam" id="PF08241">
    <property type="entry name" value="Methyltransf_11"/>
    <property type="match status" value="1"/>
</dbReference>
<dbReference type="Gene3D" id="3.40.50.150">
    <property type="entry name" value="Vaccinia Virus protein VP39"/>
    <property type="match status" value="1"/>
</dbReference>
<keyword evidence="3" id="KW-0489">Methyltransferase</keyword>
<evidence type="ECO:0000313" key="3">
    <source>
        <dbReference type="EMBL" id="NMF58666.1"/>
    </source>
</evidence>
<dbReference type="InterPro" id="IPR029063">
    <property type="entry name" value="SAM-dependent_MTases_sf"/>
</dbReference>
<evidence type="ECO:0000256" key="1">
    <source>
        <dbReference type="ARBA" id="ARBA00022679"/>
    </source>
</evidence>
<gene>
    <name evidence="3" type="ORF">HC246_11705</name>
</gene>
<dbReference type="InterPro" id="IPR008775">
    <property type="entry name" value="Phytyl_CoA_dOase-like"/>
</dbReference>
<dbReference type="PANTHER" id="PTHR44068:SF11">
    <property type="entry name" value="GERANYL DIPHOSPHATE 2-C-METHYLTRANSFERASE"/>
    <property type="match status" value="1"/>
</dbReference>
<dbReference type="EMBL" id="JAAVJL010000001">
    <property type="protein sequence ID" value="NMF58666.1"/>
    <property type="molecule type" value="Genomic_DNA"/>
</dbReference>
<protein>
    <submittedName>
        <fullName evidence="3">Methyltransferase domain-containing protein</fullName>
    </submittedName>
</protein>
<organism evidence="3 4">
    <name type="scientific">Pseudanabaena yagii GIHE-NHR1</name>
    <dbReference type="NCBI Taxonomy" id="2722753"/>
    <lineage>
        <taxon>Bacteria</taxon>
        <taxon>Bacillati</taxon>
        <taxon>Cyanobacteriota</taxon>
        <taxon>Cyanophyceae</taxon>
        <taxon>Pseudanabaenales</taxon>
        <taxon>Pseudanabaenaceae</taxon>
        <taxon>Pseudanabaena</taxon>
        <taxon>Pseudanabaena yagii</taxon>
    </lineage>
</organism>
<name>A0ABX1LTG8_9CYAN</name>
<comment type="caution">
    <text evidence="3">The sequence shown here is derived from an EMBL/GenBank/DDBJ whole genome shotgun (WGS) entry which is preliminary data.</text>
</comment>
<dbReference type="Proteomes" id="UP000738376">
    <property type="component" value="Unassembled WGS sequence"/>
</dbReference>
<dbReference type="RefSeq" id="WP_169363541.1">
    <property type="nucleotide sequence ID" value="NZ_JAAVJL010000001.1"/>
</dbReference>
<dbReference type="Gene3D" id="2.60.120.620">
    <property type="entry name" value="q2cbj1_9rhob like domain"/>
    <property type="match status" value="1"/>
</dbReference>
<dbReference type="GO" id="GO:0008168">
    <property type="term" value="F:methyltransferase activity"/>
    <property type="evidence" value="ECO:0007669"/>
    <property type="project" value="UniProtKB-KW"/>
</dbReference>
<proteinExistence type="predicted"/>
<dbReference type="PANTHER" id="PTHR44068">
    <property type="entry name" value="ZGC:194242"/>
    <property type="match status" value="1"/>
</dbReference>
<evidence type="ECO:0000313" key="4">
    <source>
        <dbReference type="Proteomes" id="UP000738376"/>
    </source>
</evidence>